<dbReference type="PANTHER" id="PTHR12398:SF20">
    <property type="entry name" value="PROTEIN PHOSPHATASE 1 REGULATORY INHIBITOR SUBUNIT 2"/>
    <property type="match status" value="1"/>
</dbReference>
<reference evidence="2 3" key="2">
    <citation type="submission" date="2015-05" db="EMBL/GenBank/DDBJ databases">
        <authorList>
            <person name="Morales-Cruz A."/>
            <person name="Amrine K.C."/>
            <person name="Cantu D."/>
        </authorList>
    </citation>
    <scope>NUCLEOTIDE SEQUENCE [LARGE SCALE GENOMIC DNA]</scope>
    <source>
        <strain evidence="2">UCRPC4</strain>
    </source>
</reference>
<feature type="compositionally biased region" description="Acidic residues" evidence="1">
    <location>
        <begin position="266"/>
        <end position="277"/>
    </location>
</feature>
<evidence type="ECO:0000313" key="2">
    <source>
        <dbReference type="EMBL" id="KKY23429.1"/>
    </source>
</evidence>
<name>A0A0G2EM92_PHACM</name>
<sequence>MATTSPPHHYPGEVTTRPRGILKNPSSTSTQRVPQVGDHLSPERTQPDTATPLDEKELTLQNTLQNAGRRRSSVDPVPTLSRRRSSAAADPTDEANQRLKWDEMNLYLAEQNRTATMKITEPKTPYAKQYDPTEDDTEMVDEDPSIQVDSIVVDEKEKVDSLRKNRSGHARESDIPGLELGEPEEAVDLDTGAEDDRIIRTSSHDGGRSRSDSAEKHVSVGEDDAAEAVGMPSKEDLAKHKKFEEMRKKHYEMKNVKGLLGHPEDLIAEDEDEEEDQAPPPVPSSLPSRTVNGGS</sequence>
<proteinExistence type="predicted"/>
<dbReference type="AlphaFoldDB" id="A0A0G2EM92"/>
<dbReference type="Gene3D" id="6.10.250.1050">
    <property type="match status" value="1"/>
</dbReference>
<feature type="compositionally biased region" description="Basic and acidic residues" evidence="1">
    <location>
        <begin position="153"/>
        <end position="174"/>
    </location>
</feature>
<dbReference type="GO" id="GO:0004864">
    <property type="term" value="F:protein phosphatase inhibitor activity"/>
    <property type="evidence" value="ECO:0007669"/>
    <property type="project" value="InterPro"/>
</dbReference>
<organism evidence="2 3">
    <name type="scientific">Phaeomoniella chlamydospora</name>
    <name type="common">Phaeoacremonium chlamydosporum</name>
    <dbReference type="NCBI Taxonomy" id="158046"/>
    <lineage>
        <taxon>Eukaryota</taxon>
        <taxon>Fungi</taxon>
        <taxon>Dikarya</taxon>
        <taxon>Ascomycota</taxon>
        <taxon>Pezizomycotina</taxon>
        <taxon>Eurotiomycetes</taxon>
        <taxon>Chaetothyriomycetidae</taxon>
        <taxon>Phaeomoniellales</taxon>
        <taxon>Phaeomoniellaceae</taxon>
        <taxon>Phaeomoniella</taxon>
    </lineage>
</organism>
<evidence type="ECO:0008006" key="4">
    <source>
        <dbReference type="Google" id="ProtNLM"/>
    </source>
</evidence>
<evidence type="ECO:0000256" key="1">
    <source>
        <dbReference type="SAM" id="MobiDB-lite"/>
    </source>
</evidence>
<protein>
    <recommendedName>
        <fullName evidence="4">Glc8 protein</fullName>
    </recommendedName>
</protein>
<keyword evidence="3" id="KW-1185">Reference proteome</keyword>
<evidence type="ECO:0000313" key="3">
    <source>
        <dbReference type="Proteomes" id="UP000053317"/>
    </source>
</evidence>
<dbReference type="OrthoDB" id="551302at2759"/>
<dbReference type="PANTHER" id="PTHR12398">
    <property type="entry name" value="PROTEIN PHOSPHATASE INHIBITOR"/>
    <property type="match status" value="1"/>
</dbReference>
<feature type="compositionally biased region" description="Basic and acidic residues" evidence="1">
    <location>
        <begin position="194"/>
        <end position="220"/>
    </location>
</feature>
<feature type="compositionally biased region" description="Polar residues" evidence="1">
    <location>
        <begin position="24"/>
        <end position="33"/>
    </location>
</feature>
<feature type="compositionally biased region" description="Acidic residues" evidence="1">
    <location>
        <begin position="181"/>
        <end position="193"/>
    </location>
</feature>
<reference evidence="2 3" key="1">
    <citation type="submission" date="2015-05" db="EMBL/GenBank/DDBJ databases">
        <title>Distinctive expansion of gene families associated with plant cell wall degradation and secondary metabolism in the genomes of grapevine trunk pathogens.</title>
        <authorList>
            <person name="Lawrence D.P."/>
            <person name="Travadon R."/>
            <person name="Rolshausen P.E."/>
            <person name="Baumgartner K."/>
        </authorList>
    </citation>
    <scope>NUCLEOTIDE SEQUENCE [LARGE SCALE GENOMIC DNA]</scope>
    <source>
        <strain evidence="2">UCRPC4</strain>
    </source>
</reference>
<feature type="compositionally biased region" description="Polar residues" evidence="1">
    <location>
        <begin position="285"/>
        <end position="295"/>
    </location>
</feature>
<dbReference type="EMBL" id="LCWF01000068">
    <property type="protein sequence ID" value="KKY23429.1"/>
    <property type="molecule type" value="Genomic_DNA"/>
</dbReference>
<gene>
    <name evidence="2" type="ORF">UCRPC4_g02944</name>
</gene>
<feature type="compositionally biased region" description="Acidic residues" evidence="1">
    <location>
        <begin position="132"/>
        <end position="144"/>
    </location>
</feature>
<dbReference type="GO" id="GO:0009966">
    <property type="term" value="P:regulation of signal transduction"/>
    <property type="evidence" value="ECO:0007669"/>
    <property type="project" value="InterPro"/>
</dbReference>
<comment type="caution">
    <text evidence="2">The sequence shown here is derived from an EMBL/GenBank/DDBJ whole genome shotgun (WGS) entry which is preliminary data.</text>
</comment>
<feature type="region of interest" description="Disordered" evidence="1">
    <location>
        <begin position="116"/>
        <end position="238"/>
    </location>
</feature>
<feature type="region of interest" description="Disordered" evidence="1">
    <location>
        <begin position="1"/>
        <end position="99"/>
    </location>
</feature>
<dbReference type="Proteomes" id="UP000053317">
    <property type="component" value="Unassembled WGS sequence"/>
</dbReference>
<feature type="region of interest" description="Disordered" evidence="1">
    <location>
        <begin position="253"/>
        <end position="295"/>
    </location>
</feature>
<dbReference type="InterPro" id="IPR007062">
    <property type="entry name" value="PPI-2"/>
</dbReference>
<dbReference type="Pfam" id="PF04979">
    <property type="entry name" value="IPP-2"/>
    <property type="match status" value="1"/>
</dbReference>
<accession>A0A0G2EM92</accession>